<protein>
    <recommendedName>
        <fullName evidence="4">Secreted protein</fullName>
    </recommendedName>
</protein>
<keyword evidence="1" id="KW-0732">Signal</keyword>
<dbReference type="RefSeq" id="WP_196193186.1">
    <property type="nucleotide sequence ID" value="NZ_JADPRT010000003.1"/>
</dbReference>
<evidence type="ECO:0008006" key="4">
    <source>
        <dbReference type="Google" id="ProtNLM"/>
    </source>
</evidence>
<evidence type="ECO:0000256" key="1">
    <source>
        <dbReference type="SAM" id="SignalP"/>
    </source>
</evidence>
<keyword evidence="3" id="KW-1185">Reference proteome</keyword>
<feature type="chain" id="PRO_5037735072" description="Secreted protein" evidence="1">
    <location>
        <begin position="27"/>
        <end position="164"/>
    </location>
</feature>
<gene>
    <name evidence="2" type="ORF">I2501_08140</name>
</gene>
<reference evidence="2" key="1">
    <citation type="submission" date="2020-11" db="EMBL/GenBank/DDBJ databases">
        <title>Isolation and identification of active actinomycetes.</title>
        <authorList>
            <person name="Yu B."/>
        </authorList>
    </citation>
    <scope>NUCLEOTIDE SEQUENCE</scope>
    <source>
        <strain evidence="2">NEAU-YB345</strain>
    </source>
</reference>
<feature type="signal peptide" evidence="1">
    <location>
        <begin position="1"/>
        <end position="26"/>
    </location>
</feature>
<name>A0A931B0C8_9ACTN</name>
<dbReference type="EMBL" id="JADPRT010000003">
    <property type="protein sequence ID" value="MBF9068006.1"/>
    <property type="molecule type" value="Genomic_DNA"/>
</dbReference>
<evidence type="ECO:0000313" key="2">
    <source>
        <dbReference type="EMBL" id="MBF9068006.1"/>
    </source>
</evidence>
<sequence length="164" mass="16694">MIRALRNTAAALAATALVSLPTSATAADWGNGSAPVFVVNNVHQTALGDIFNAGHDNTVGSNDASQGTPGVGVGVGVHYTFFIQVGGRVGFLVGTIPSQDWPGVLSGGGTFQVNVDAKGEAVYQNSVDGTAVTLLVDPASPDPLQCGPTMGVRCEVRGNRFLIN</sequence>
<organism evidence="2 3">
    <name type="scientific">Streptacidiphilus fuscans</name>
    <dbReference type="NCBI Taxonomy" id="2789292"/>
    <lineage>
        <taxon>Bacteria</taxon>
        <taxon>Bacillati</taxon>
        <taxon>Actinomycetota</taxon>
        <taxon>Actinomycetes</taxon>
        <taxon>Kitasatosporales</taxon>
        <taxon>Streptomycetaceae</taxon>
        <taxon>Streptacidiphilus</taxon>
    </lineage>
</organism>
<dbReference type="Proteomes" id="UP000657385">
    <property type="component" value="Unassembled WGS sequence"/>
</dbReference>
<dbReference type="AlphaFoldDB" id="A0A931B0C8"/>
<accession>A0A931B0C8</accession>
<evidence type="ECO:0000313" key="3">
    <source>
        <dbReference type="Proteomes" id="UP000657385"/>
    </source>
</evidence>
<comment type="caution">
    <text evidence="2">The sequence shown here is derived from an EMBL/GenBank/DDBJ whole genome shotgun (WGS) entry which is preliminary data.</text>
</comment>
<proteinExistence type="predicted"/>